<keyword evidence="3" id="KW-0274">FAD</keyword>
<dbReference type="HOGENOM" id="CLU_007884_2_1_5"/>
<dbReference type="AlphaFoldDB" id="A5G091"/>
<dbReference type="Pfam" id="PF01266">
    <property type="entry name" value="DAO"/>
    <property type="match status" value="1"/>
</dbReference>
<reference evidence="6 7" key="1">
    <citation type="submission" date="2007-05" db="EMBL/GenBank/DDBJ databases">
        <title>Complete sequence of chromosome of Acidiphilium cryptum JF-5.</title>
        <authorList>
            <consortium name="US DOE Joint Genome Institute"/>
            <person name="Copeland A."/>
            <person name="Lucas S."/>
            <person name="Lapidus A."/>
            <person name="Barry K."/>
            <person name="Detter J.C."/>
            <person name="Glavina del Rio T."/>
            <person name="Hammon N."/>
            <person name="Israni S."/>
            <person name="Dalin E."/>
            <person name="Tice H."/>
            <person name="Pitluck S."/>
            <person name="Sims D."/>
            <person name="Brettin T."/>
            <person name="Bruce D."/>
            <person name="Han C."/>
            <person name="Schmutz J."/>
            <person name="Larimer F."/>
            <person name="Land M."/>
            <person name="Hauser L."/>
            <person name="Kyrpides N."/>
            <person name="Kim E."/>
            <person name="Magnuson T."/>
            <person name="Richardson P."/>
        </authorList>
    </citation>
    <scope>NUCLEOTIDE SEQUENCE [LARGE SCALE GENOMIC DNA]</scope>
    <source>
        <strain evidence="6 7">JF-5</strain>
    </source>
</reference>
<dbReference type="EMBL" id="CP000697">
    <property type="protein sequence ID" value="ABQ31273.1"/>
    <property type="molecule type" value="Genomic_DNA"/>
</dbReference>
<dbReference type="Proteomes" id="UP000000245">
    <property type="component" value="Chromosome"/>
</dbReference>
<dbReference type="PANTHER" id="PTHR10961:SF46">
    <property type="entry name" value="PEROXISOMAL SARCOSINE OXIDASE"/>
    <property type="match status" value="1"/>
</dbReference>
<dbReference type="PANTHER" id="PTHR10961">
    <property type="entry name" value="PEROXISOMAL SARCOSINE OXIDASE"/>
    <property type="match status" value="1"/>
</dbReference>
<keyword evidence="7" id="KW-1185">Reference proteome</keyword>
<dbReference type="Gene3D" id="3.30.9.10">
    <property type="entry name" value="D-Amino Acid Oxidase, subunit A, domain 2"/>
    <property type="match status" value="1"/>
</dbReference>
<comment type="cofactor">
    <cofactor evidence="1">
        <name>FAD</name>
        <dbReference type="ChEBI" id="CHEBI:57692"/>
    </cofactor>
</comment>
<name>A5G091_ACICJ</name>
<organism evidence="6 7">
    <name type="scientific">Acidiphilium cryptum (strain JF-5)</name>
    <dbReference type="NCBI Taxonomy" id="349163"/>
    <lineage>
        <taxon>Bacteria</taxon>
        <taxon>Pseudomonadati</taxon>
        <taxon>Pseudomonadota</taxon>
        <taxon>Alphaproteobacteria</taxon>
        <taxon>Acetobacterales</taxon>
        <taxon>Acidocellaceae</taxon>
        <taxon>Acidiphilium</taxon>
    </lineage>
</organism>
<dbReference type="InterPro" id="IPR036188">
    <property type="entry name" value="FAD/NAD-bd_sf"/>
</dbReference>
<keyword evidence="2" id="KW-0285">Flavoprotein</keyword>
<proteinExistence type="predicted"/>
<dbReference type="InterPro" id="IPR045170">
    <property type="entry name" value="MTOX"/>
</dbReference>
<evidence type="ECO:0000256" key="2">
    <source>
        <dbReference type="ARBA" id="ARBA00022630"/>
    </source>
</evidence>
<evidence type="ECO:0000313" key="7">
    <source>
        <dbReference type="Proteomes" id="UP000000245"/>
    </source>
</evidence>
<dbReference type="RefSeq" id="WP_012039795.1">
    <property type="nucleotide sequence ID" value="NC_009484.1"/>
</dbReference>
<keyword evidence="4" id="KW-0560">Oxidoreductase</keyword>
<dbReference type="Gene3D" id="3.50.50.60">
    <property type="entry name" value="FAD/NAD(P)-binding domain"/>
    <property type="match status" value="1"/>
</dbReference>
<evidence type="ECO:0000313" key="6">
    <source>
        <dbReference type="EMBL" id="ABQ31273.1"/>
    </source>
</evidence>
<protein>
    <submittedName>
        <fullName evidence="6">FAD dependent oxidoreductase</fullName>
    </submittedName>
</protein>
<accession>A5G091</accession>
<dbReference type="GO" id="GO:0050660">
    <property type="term" value="F:flavin adenine dinucleotide binding"/>
    <property type="evidence" value="ECO:0007669"/>
    <property type="project" value="InterPro"/>
</dbReference>
<dbReference type="SUPFAM" id="SSF51905">
    <property type="entry name" value="FAD/NAD(P)-binding domain"/>
    <property type="match status" value="1"/>
</dbReference>
<feature type="domain" description="FAD dependent oxidoreductase" evidence="5">
    <location>
        <begin position="5"/>
        <end position="349"/>
    </location>
</feature>
<gene>
    <name evidence="6" type="ordered locus">Acry_2073</name>
</gene>
<evidence type="ECO:0000259" key="5">
    <source>
        <dbReference type="Pfam" id="PF01266"/>
    </source>
</evidence>
<dbReference type="SUPFAM" id="SSF54373">
    <property type="entry name" value="FAD-linked reductases, C-terminal domain"/>
    <property type="match status" value="1"/>
</dbReference>
<dbReference type="KEGG" id="acr:Acry_2073"/>
<evidence type="ECO:0000256" key="3">
    <source>
        <dbReference type="ARBA" id="ARBA00022827"/>
    </source>
</evidence>
<dbReference type="GO" id="GO:0008115">
    <property type="term" value="F:sarcosine oxidase activity"/>
    <property type="evidence" value="ECO:0007669"/>
    <property type="project" value="TreeGrafter"/>
</dbReference>
<evidence type="ECO:0000256" key="4">
    <source>
        <dbReference type="ARBA" id="ARBA00023002"/>
    </source>
</evidence>
<sequence>MSAPRVLVVGGGIAGLSAAWGLSRRGFAVELFEQGPLPNPRASSHDEHRIIRHAYGELEGYAHMMPAAFRLWEALWAETGARHYDDLPVIYFMRGETPWYEPTRRSLDRLGIAHADIPLAEIPARFPMIEPAGLTRVMRTAGGGILYPVRILTDLVKLLGRRGVALHANTRVEAIDAEAGTLRTAAGTVRGDAVIVAAGAWAARLVPSLADAAVPSRQAVMFLAPPPELEAAWAAAPVMIDLGEESGTYTLPPRAGTRLKIGDHRFTRAGDPDGDRAGTDEDVARLLDAASRAWRGFDRYTVLERKACFYTVTEDERFILRREGARAWLCSACSGHGFKLGVLMGDAVAGAVAGERDAASLTRWAAGLDIPD</sequence>
<dbReference type="InterPro" id="IPR006076">
    <property type="entry name" value="FAD-dep_OxRdtase"/>
</dbReference>
<dbReference type="STRING" id="349163.Acry_2073"/>
<evidence type="ECO:0000256" key="1">
    <source>
        <dbReference type="ARBA" id="ARBA00001974"/>
    </source>
</evidence>
<dbReference type="eggNOG" id="COG0665">
    <property type="taxonomic scope" value="Bacteria"/>
</dbReference>